<feature type="transmembrane region" description="Helical" evidence="1">
    <location>
        <begin position="106"/>
        <end position="127"/>
    </location>
</feature>
<protein>
    <submittedName>
        <fullName evidence="2">DUF3267 domain-containing protein</fullName>
    </submittedName>
</protein>
<evidence type="ECO:0000313" key="2">
    <source>
        <dbReference type="EMBL" id="MFC4559148.1"/>
    </source>
</evidence>
<proteinExistence type="predicted"/>
<dbReference type="EMBL" id="JBHSFU010000007">
    <property type="protein sequence ID" value="MFC4559148.1"/>
    <property type="molecule type" value="Genomic_DNA"/>
</dbReference>
<keyword evidence="3" id="KW-1185">Reference proteome</keyword>
<keyword evidence="1" id="KW-1133">Transmembrane helix</keyword>
<dbReference type="Proteomes" id="UP001595989">
    <property type="component" value="Unassembled WGS sequence"/>
</dbReference>
<comment type="caution">
    <text evidence="2">The sequence shown here is derived from an EMBL/GenBank/DDBJ whole genome shotgun (WGS) entry which is preliminary data.</text>
</comment>
<evidence type="ECO:0000256" key="1">
    <source>
        <dbReference type="SAM" id="Phobius"/>
    </source>
</evidence>
<dbReference type="Pfam" id="PF11667">
    <property type="entry name" value="DUF3267"/>
    <property type="match status" value="1"/>
</dbReference>
<feature type="transmembrane region" description="Helical" evidence="1">
    <location>
        <begin position="18"/>
        <end position="39"/>
    </location>
</feature>
<keyword evidence="1" id="KW-0472">Membrane</keyword>
<organism evidence="2 3">
    <name type="scientific">Virgibacillus kekensis</name>
    <dbReference type="NCBI Taxonomy" id="202261"/>
    <lineage>
        <taxon>Bacteria</taxon>
        <taxon>Bacillati</taxon>
        <taxon>Bacillota</taxon>
        <taxon>Bacilli</taxon>
        <taxon>Bacillales</taxon>
        <taxon>Bacillaceae</taxon>
        <taxon>Virgibacillus</taxon>
    </lineage>
</organism>
<feature type="transmembrane region" description="Helical" evidence="1">
    <location>
        <begin position="51"/>
        <end position="76"/>
    </location>
</feature>
<dbReference type="RefSeq" id="WP_390296705.1">
    <property type="nucleotide sequence ID" value="NZ_JBHSFU010000007.1"/>
</dbReference>
<evidence type="ECO:0000313" key="3">
    <source>
        <dbReference type="Proteomes" id="UP001595989"/>
    </source>
</evidence>
<name>A0ABV9DM30_9BACI</name>
<dbReference type="InterPro" id="IPR021683">
    <property type="entry name" value="DUF3267"/>
</dbReference>
<reference evidence="3" key="1">
    <citation type="journal article" date="2019" name="Int. J. Syst. Evol. Microbiol.">
        <title>The Global Catalogue of Microorganisms (GCM) 10K type strain sequencing project: providing services to taxonomists for standard genome sequencing and annotation.</title>
        <authorList>
            <consortium name="The Broad Institute Genomics Platform"/>
            <consortium name="The Broad Institute Genome Sequencing Center for Infectious Disease"/>
            <person name="Wu L."/>
            <person name="Ma J."/>
        </authorList>
    </citation>
    <scope>NUCLEOTIDE SEQUENCE [LARGE SCALE GENOMIC DNA]</scope>
    <source>
        <strain evidence="3">CGMCC 4.7426</strain>
    </source>
</reference>
<feature type="transmembrane region" description="Helical" evidence="1">
    <location>
        <begin position="133"/>
        <end position="155"/>
    </location>
</feature>
<sequence>MNCWKTINLNKEFGLNRLYLLSFLTGLVSFILLNVPFTIVHGSISVSETGVLPLLLALLFLPTVHSFMHILPLIMMNKRAKLVYKRKNIVFPVMNYYTKKPLSKKISLLVAFAPTILITIPGLMATYMFVDYYVYFLLFTAVHIAVSFTDFLYVFNVSKAPRKCFVESTNDEIAILIKSQN</sequence>
<accession>A0ABV9DM30</accession>
<gene>
    <name evidence="2" type="ORF">ACFO3D_13195</name>
</gene>
<keyword evidence="1" id="KW-0812">Transmembrane</keyword>